<gene>
    <name evidence="1" type="ORF">T9R20_00365</name>
</gene>
<dbReference type="RefSeq" id="WP_322410589.1">
    <property type="nucleotide sequence ID" value="NZ_CP139779.1"/>
</dbReference>
<evidence type="ECO:0000313" key="1">
    <source>
        <dbReference type="EMBL" id="WQB70446.1"/>
    </source>
</evidence>
<sequence>MTDLIVSGASVHGTATDTALGDLVSRDSTIVAEASPAADPAVIDGRGASVVPLFVETVFAAPEPPASDAFDLAPGNPATFAVVDGGVGPDEIRHMLVVRPERLRAVVVDGAVIVRDGHALRPAGVGLSSTDPRLTAWTDTRRDMTQYLTADGRYSETRGGRRDAWTGQFWIDRSRITYLDDSGFWAFGQFHGDQLHHAGFVLER</sequence>
<dbReference type="InterPro" id="IPR038646">
    <property type="entry name" value="Atu4866-like_sf"/>
</dbReference>
<keyword evidence="2" id="KW-1185">Reference proteome</keyword>
<accession>A0ABZ0VAT5</accession>
<dbReference type="Pfam" id="PF11512">
    <property type="entry name" value="Atu4866"/>
    <property type="match status" value="1"/>
</dbReference>
<name>A0ABZ0VAT5_9MICO</name>
<evidence type="ECO:0000313" key="2">
    <source>
        <dbReference type="Proteomes" id="UP001324533"/>
    </source>
</evidence>
<dbReference type="EMBL" id="CP139779">
    <property type="protein sequence ID" value="WQB70446.1"/>
    <property type="molecule type" value="Genomic_DNA"/>
</dbReference>
<proteinExistence type="predicted"/>
<dbReference type="Proteomes" id="UP001324533">
    <property type="component" value="Chromosome"/>
</dbReference>
<dbReference type="InterPro" id="IPR011059">
    <property type="entry name" value="Metal-dep_hydrolase_composite"/>
</dbReference>
<dbReference type="InterPro" id="IPR020955">
    <property type="entry name" value="Uncharacterised_Atu4866"/>
</dbReference>
<dbReference type="SUPFAM" id="SSF51338">
    <property type="entry name" value="Composite domain of metallo-dependent hydrolases"/>
    <property type="match status" value="1"/>
</dbReference>
<dbReference type="Gene3D" id="2.40.128.290">
    <property type="entry name" value="Uncharacterised protein Atu4866, PF11512"/>
    <property type="match status" value="1"/>
</dbReference>
<protein>
    <submittedName>
        <fullName evidence="1">Atu4866 domain-containing protein</fullName>
    </submittedName>
</protein>
<organism evidence="1 2">
    <name type="scientific">Microbacterium invictum</name>
    <dbReference type="NCBI Taxonomy" id="515415"/>
    <lineage>
        <taxon>Bacteria</taxon>
        <taxon>Bacillati</taxon>
        <taxon>Actinomycetota</taxon>
        <taxon>Actinomycetes</taxon>
        <taxon>Micrococcales</taxon>
        <taxon>Microbacteriaceae</taxon>
        <taxon>Microbacterium</taxon>
    </lineage>
</organism>
<reference evidence="1 2" key="1">
    <citation type="submission" date="2023-06" db="EMBL/GenBank/DDBJ databases">
        <title>Rock-solubilizing bacteria, Microbacterium invictum, promotes re-establishment of vegetation in rocky wasteland by accelerating rock bio-weathering and reshaping soil bacterial community.</title>
        <authorList>
            <person name="Liu C."/>
        </authorList>
    </citation>
    <scope>NUCLEOTIDE SEQUENCE [LARGE SCALE GENOMIC DNA]</scope>
    <source>
        <strain evidence="1 2">X-18</strain>
    </source>
</reference>